<keyword evidence="2" id="KW-0342">GTP-binding</keyword>
<dbReference type="InterPro" id="IPR018316">
    <property type="entry name" value="Tubulin/FtsZ_2-layer-sand-dom"/>
</dbReference>
<keyword evidence="3" id="KW-1133">Transmembrane helix</keyword>
<feature type="domain" description="Tubulin/FtsZ 2-layer sandwich" evidence="4">
    <location>
        <begin position="2"/>
        <end position="98"/>
    </location>
</feature>
<dbReference type="GO" id="GO:0016020">
    <property type="term" value="C:membrane"/>
    <property type="evidence" value="ECO:0007669"/>
    <property type="project" value="TreeGrafter"/>
</dbReference>
<name>A0A0R3T871_RODNA</name>
<reference evidence="7" key="1">
    <citation type="submission" date="2017-02" db="UniProtKB">
        <authorList>
            <consortium name="WormBaseParasite"/>
        </authorList>
    </citation>
    <scope>IDENTIFICATION</scope>
</reference>
<feature type="transmembrane region" description="Helical" evidence="3">
    <location>
        <begin position="153"/>
        <end position="174"/>
    </location>
</feature>
<dbReference type="Gene3D" id="3.30.1330.20">
    <property type="entry name" value="Tubulin/FtsZ, C-terminal domain"/>
    <property type="match status" value="1"/>
</dbReference>
<evidence type="ECO:0000313" key="7">
    <source>
        <dbReference type="WBParaSite" id="HNAJ_0000325901-mRNA-1"/>
    </source>
</evidence>
<dbReference type="PANTHER" id="PTHR12242:SF45">
    <property type="entry name" value="MARVEL DOMAIN-CONTAINING PROTEIN"/>
    <property type="match status" value="1"/>
</dbReference>
<evidence type="ECO:0000313" key="5">
    <source>
        <dbReference type="EMBL" id="VDN99117.1"/>
    </source>
</evidence>
<keyword evidence="3" id="KW-0472">Membrane</keyword>
<proteinExistence type="predicted"/>
<dbReference type="GO" id="GO:0005525">
    <property type="term" value="F:GTP binding"/>
    <property type="evidence" value="ECO:0007669"/>
    <property type="project" value="UniProtKB-KW"/>
</dbReference>
<evidence type="ECO:0000256" key="1">
    <source>
        <dbReference type="ARBA" id="ARBA00022741"/>
    </source>
</evidence>
<dbReference type="AlphaFoldDB" id="A0A0R3T871"/>
<dbReference type="STRING" id="102285.A0A0R3T871"/>
<dbReference type="GO" id="GO:0005200">
    <property type="term" value="F:structural constituent of cytoskeleton"/>
    <property type="evidence" value="ECO:0007669"/>
    <property type="project" value="InterPro"/>
</dbReference>
<dbReference type="GO" id="GO:0005874">
    <property type="term" value="C:microtubule"/>
    <property type="evidence" value="ECO:0007669"/>
    <property type="project" value="InterPro"/>
</dbReference>
<evidence type="ECO:0000256" key="2">
    <source>
        <dbReference type="ARBA" id="ARBA00023134"/>
    </source>
</evidence>
<dbReference type="WBParaSite" id="HNAJ_0000325901-mRNA-1">
    <property type="protein sequence ID" value="HNAJ_0000325901-mRNA-1"/>
    <property type="gene ID" value="HNAJ_0000325901"/>
</dbReference>
<dbReference type="SUPFAM" id="SSF55307">
    <property type="entry name" value="Tubulin C-terminal domain-like"/>
    <property type="match status" value="1"/>
</dbReference>
<dbReference type="InterPro" id="IPR002452">
    <property type="entry name" value="Alpha_tubulin"/>
</dbReference>
<dbReference type="OrthoDB" id="419711at2759"/>
<dbReference type="PRINTS" id="PR01162">
    <property type="entry name" value="ALPHATUBULIN"/>
</dbReference>
<reference evidence="5 6" key="2">
    <citation type="submission" date="2018-11" db="EMBL/GenBank/DDBJ databases">
        <authorList>
            <consortium name="Pathogen Informatics"/>
        </authorList>
    </citation>
    <scope>NUCLEOTIDE SEQUENCE [LARGE SCALE GENOMIC DNA]</scope>
</reference>
<keyword evidence="3" id="KW-0812">Transmembrane</keyword>
<dbReference type="EMBL" id="UZAE01001845">
    <property type="protein sequence ID" value="VDN99117.1"/>
    <property type="molecule type" value="Genomic_DNA"/>
</dbReference>
<dbReference type="InterPro" id="IPR008280">
    <property type="entry name" value="Tub_FtsZ_C"/>
</dbReference>
<sequence length="254" mass="28571">MVFEPNFRTLTARLDRGLTLATCLTYRGQHNVSEILSTLGDIRAGTDNLVDWCPTAFKVAYTSQPPVVIPGMGPNKITRSLSMITNSTCIAGVFERLERWFMKLFTRRAFVHCINQYHRILSILAALESCFKHSLPAVTVVVDVYINGLPIRLFHVIYAIIYGVIYSTFSYFYFDVVNIQPIYPMLDWSEPGKAVFISFVVILCGPVVQFLLYLLYVGRITLSAHLNGRGKVVVDSWWNAGSQATPDNEAVECA</sequence>
<dbReference type="Pfam" id="PF03953">
    <property type="entry name" value="Tubulin_C"/>
    <property type="match status" value="1"/>
</dbReference>
<evidence type="ECO:0000256" key="3">
    <source>
        <dbReference type="SAM" id="Phobius"/>
    </source>
</evidence>
<gene>
    <name evidence="5" type="ORF">HNAJ_LOCUS3258</name>
</gene>
<feature type="transmembrane region" description="Helical" evidence="3">
    <location>
        <begin position="194"/>
        <end position="216"/>
    </location>
</feature>
<evidence type="ECO:0000259" key="4">
    <source>
        <dbReference type="Pfam" id="PF03953"/>
    </source>
</evidence>
<dbReference type="InterPro" id="IPR037103">
    <property type="entry name" value="Tubulin/FtsZ-like_C"/>
</dbReference>
<keyword evidence="6" id="KW-1185">Reference proteome</keyword>
<keyword evidence="1" id="KW-0547">Nucleotide-binding</keyword>
<dbReference type="Proteomes" id="UP000278807">
    <property type="component" value="Unassembled WGS sequence"/>
</dbReference>
<evidence type="ECO:0000313" key="6">
    <source>
        <dbReference type="Proteomes" id="UP000278807"/>
    </source>
</evidence>
<accession>A0A0R3T871</accession>
<dbReference type="GO" id="GO:0007017">
    <property type="term" value="P:microtubule-based process"/>
    <property type="evidence" value="ECO:0007669"/>
    <property type="project" value="InterPro"/>
</dbReference>
<protein>
    <submittedName>
        <fullName evidence="7">Tubulin_C domain-containing protein</fullName>
    </submittedName>
</protein>
<dbReference type="PANTHER" id="PTHR12242">
    <property type="entry name" value="OS02G0130600 PROTEIN-RELATED"/>
    <property type="match status" value="1"/>
</dbReference>
<organism evidence="7">
    <name type="scientific">Rodentolepis nana</name>
    <name type="common">Dwarf tapeworm</name>
    <name type="synonym">Hymenolepis nana</name>
    <dbReference type="NCBI Taxonomy" id="102285"/>
    <lineage>
        <taxon>Eukaryota</taxon>
        <taxon>Metazoa</taxon>
        <taxon>Spiralia</taxon>
        <taxon>Lophotrochozoa</taxon>
        <taxon>Platyhelminthes</taxon>
        <taxon>Cestoda</taxon>
        <taxon>Eucestoda</taxon>
        <taxon>Cyclophyllidea</taxon>
        <taxon>Hymenolepididae</taxon>
        <taxon>Rodentolepis</taxon>
    </lineage>
</organism>